<dbReference type="PROSITE" id="PS51257">
    <property type="entry name" value="PROKAR_LIPOPROTEIN"/>
    <property type="match status" value="1"/>
</dbReference>
<gene>
    <name evidence="2" type="ORF">SAMN05444159_5059</name>
</gene>
<feature type="signal peptide" evidence="1">
    <location>
        <begin position="1"/>
        <end position="25"/>
    </location>
</feature>
<dbReference type="OrthoDB" id="8231698at2"/>
<dbReference type="EMBL" id="LT670844">
    <property type="protein sequence ID" value="SHL12559.1"/>
    <property type="molecule type" value="Genomic_DNA"/>
</dbReference>
<protein>
    <submittedName>
        <fullName evidence="2">Uncharacterized protein</fullName>
    </submittedName>
</protein>
<proteinExistence type="predicted"/>
<dbReference type="Proteomes" id="UP000189935">
    <property type="component" value="Chromosome I"/>
</dbReference>
<organism evidence="2 3">
    <name type="scientific">Bradyrhizobium lablabi</name>
    <dbReference type="NCBI Taxonomy" id="722472"/>
    <lineage>
        <taxon>Bacteria</taxon>
        <taxon>Pseudomonadati</taxon>
        <taxon>Pseudomonadota</taxon>
        <taxon>Alphaproteobacteria</taxon>
        <taxon>Hyphomicrobiales</taxon>
        <taxon>Nitrobacteraceae</taxon>
        <taxon>Bradyrhizobium</taxon>
    </lineage>
</organism>
<evidence type="ECO:0000256" key="1">
    <source>
        <dbReference type="SAM" id="SignalP"/>
    </source>
</evidence>
<dbReference type="RefSeq" id="WP_079542458.1">
    <property type="nucleotide sequence ID" value="NZ_LT670844.1"/>
</dbReference>
<evidence type="ECO:0000313" key="3">
    <source>
        <dbReference type="Proteomes" id="UP000189935"/>
    </source>
</evidence>
<dbReference type="AlphaFoldDB" id="A0A1M6Y359"/>
<evidence type="ECO:0000313" key="2">
    <source>
        <dbReference type="EMBL" id="SHL12559.1"/>
    </source>
</evidence>
<sequence length="166" mass="18164">MNFKSGYLIAWIVIAACLASASEAASPLIRGRFSYDGIANCQQPPIKDFRFHAEGTAVLSTDRTASLDVNSSASGRTNLNAVLGKRTEAPGGSTTLNVVGRHTLRAVRDYPNNITIVMMTIRGNDCKMTIEDRLKPGKRVYTFYRGSDSVAYCAHPQITRTHCEAY</sequence>
<name>A0A1M6Y359_9BRAD</name>
<accession>A0A1M6Y359</accession>
<reference evidence="2 3" key="1">
    <citation type="submission" date="2016-11" db="EMBL/GenBank/DDBJ databases">
        <authorList>
            <person name="Jaros S."/>
            <person name="Januszkiewicz K."/>
            <person name="Wedrychowicz H."/>
        </authorList>
    </citation>
    <scope>NUCLEOTIDE SEQUENCE [LARGE SCALE GENOMIC DNA]</scope>
    <source>
        <strain evidence="2 3">GAS499</strain>
    </source>
</reference>
<feature type="chain" id="PRO_5009922699" evidence="1">
    <location>
        <begin position="26"/>
        <end position="166"/>
    </location>
</feature>
<keyword evidence="1" id="KW-0732">Signal</keyword>